<evidence type="ECO:0000256" key="1">
    <source>
        <dbReference type="SAM" id="Phobius"/>
    </source>
</evidence>
<sequence length="271" mass="29951">MMGLTQDIVDKLTKGLSEYNPLVYNAMDTISISARLFATAIIFVLFMMKFMNSYKFMLRSDGKSYEFILDLMIPYIVAWGFAMGSTYLINGLIWVGNQFTLWANNAMTNSPGITNGANIATTLQSSIPWYLKAQASGMVLITNIAMMLSSLIANILIFIRFMTLYIMQAVAPIFIAFSVHEETKSISITFLKHLGACILQSALIVIVLGLIPALATSDIFTKLTPQGFGLGGVMLKFLASFIDMALLIIKQFVILFLLIGTQGMAKRWLGV</sequence>
<evidence type="ECO:0000313" key="5">
    <source>
        <dbReference type="Proteomes" id="UP000196503"/>
    </source>
</evidence>
<feature type="transmembrane region" description="Helical" evidence="1">
    <location>
        <begin position="194"/>
        <end position="215"/>
    </location>
</feature>
<dbReference type="RefSeq" id="WP_087663175.1">
    <property type="nucleotide sequence ID" value="NZ_CP144502.1"/>
</dbReference>
<keyword evidence="1" id="KW-0812">Transmembrane</keyword>
<dbReference type="EMBL" id="NIBL01000006">
    <property type="protein sequence ID" value="OUZ13609.1"/>
    <property type="molecule type" value="Genomic_DNA"/>
</dbReference>
<dbReference type="EMBL" id="NIBL01000003">
    <property type="protein sequence ID" value="OUZ14647.1"/>
    <property type="molecule type" value="Genomic_DNA"/>
</dbReference>
<dbReference type="AlphaFoldDB" id="A0A200HMR3"/>
<evidence type="ECO:0000313" key="3">
    <source>
        <dbReference type="EMBL" id="OUZ14647.1"/>
    </source>
</evidence>
<feature type="transmembrane region" description="Helical" evidence="1">
    <location>
        <begin position="235"/>
        <end position="259"/>
    </location>
</feature>
<organism evidence="2 5">
    <name type="scientific">Enterococcus cecorum</name>
    <dbReference type="NCBI Taxonomy" id="44008"/>
    <lineage>
        <taxon>Bacteria</taxon>
        <taxon>Bacillati</taxon>
        <taxon>Bacillota</taxon>
        <taxon>Bacilli</taxon>
        <taxon>Lactobacillales</taxon>
        <taxon>Enterococcaceae</taxon>
        <taxon>Enterococcus</taxon>
    </lineage>
</organism>
<comment type="caution">
    <text evidence="2">The sequence shown here is derived from an EMBL/GenBank/DDBJ whole genome shotgun (WGS) entry which is preliminary data.</text>
</comment>
<protein>
    <recommendedName>
        <fullName evidence="6">Type IV secretion system protein</fullName>
    </recommendedName>
</protein>
<name>A0A200HMR3_9ENTE</name>
<evidence type="ECO:0008006" key="6">
    <source>
        <dbReference type="Google" id="ProtNLM"/>
    </source>
</evidence>
<gene>
    <name evidence="4" type="ORF">A5869_001226</name>
    <name evidence="3" type="ORF">A5869_001745</name>
    <name evidence="2" type="ORF">A5869_002355</name>
</gene>
<proteinExistence type="predicted"/>
<evidence type="ECO:0000313" key="2">
    <source>
        <dbReference type="EMBL" id="OUZ13609.1"/>
    </source>
</evidence>
<reference evidence="2 5" key="1">
    <citation type="submission" date="2017-05" db="EMBL/GenBank/DDBJ databases">
        <title>The Genome Sequence of Enterococcus faecium 2D5_DIV0622.</title>
        <authorList>
            <consortium name="The Broad Institute Genomics Platform"/>
            <consortium name="The Broad Institute Genomic Center for Infectious Diseases"/>
            <person name="Earl A."/>
            <person name="Manson A."/>
            <person name="Schwartman J."/>
            <person name="Gilmore M."/>
            <person name="Abouelleil A."/>
            <person name="Cao P."/>
            <person name="Chapman S."/>
            <person name="Cusick C."/>
            <person name="Shea T."/>
            <person name="Young S."/>
            <person name="Neafsey D."/>
            <person name="Nusbaum C."/>
            <person name="Birren B."/>
        </authorList>
    </citation>
    <scope>NUCLEOTIDE SEQUENCE [LARGE SCALE GENOMIC DNA]</scope>
    <source>
        <strain evidence="2 5">2D5_DIV0622</strain>
    </source>
</reference>
<feature type="transmembrane region" description="Helical" evidence="1">
    <location>
        <begin position="67"/>
        <end position="89"/>
    </location>
</feature>
<feature type="transmembrane region" description="Helical" evidence="1">
    <location>
        <begin position="138"/>
        <end position="159"/>
    </location>
</feature>
<keyword evidence="1" id="KW-1133">Transmembrane helix</keyword>
<keyword evidence="1" id="KW-0472">Membrane</keyword>
<dbReference type="Proteomes" id="UP000196503">
    <property type="component" value="Unassembled WGS sequence"/>
</dbReference>
<accession>A0A200HMR3</accession>
<dbReference type="EMBL" id="NIBL01000001">
    <property type="protein sequence ID" value="OUZ19572.1"/>
    <property type="molecule type" value="Genomic_DNA"/>
</dbReference>
<feature type="transmembrane region" description="Helical" evidence="1">
    <location>
        <begin position="22"/>
        <end position="46"/>
    </location>
</feature>
<evidence type="ECO:0000313" key="4">
    <source>
        <dbReference type="EMBL" id="OUZ19572.1"/>
    </source>
</evidence>